<organism evidence="1 2">
    <name type="scientific">Aneurinibacillus thermoaerophilus</name>
    <dbReference type="NCBI Taxonomy" id="143495"/>
    <lineage>
        <taxon>Bacteria</taxon>
        <taxon>Bacillati</taxon>
        <taxon>Bacillota</taxon>
        <taxon>Bacilli</taxon>
        <taxon>Bacillales</taxon>
        <taxon>Paenibacillaceae</taxon>
        <taxon>Aneurinibacillus group</taxon>
        <taxon>Aneurinibacillus</taxon>
    </lineage>
</organism>
<dbReference type="Proteomes" id="UP000826616">
    <property type="component" value="Chromosome"/>
</dbReference>
<accession>A0ABX8YCF3</accession>
<dbReference type="RefSeq" id="WP_057899740.1">
    <property type="nucleotide sequence ID" value="NZ_CP080764.1"/>
</dbReference>
<evidence type="ECO:0000313" key="2">
    <source>
        <dbReference type="Proteomes" id="UP000826616"/>
    </source>
</evidence>
<protein>
    <submittedName>
        <fullName evidence="1">Uncharacterized protein</fullName>
    </submittedName>
</protein>
<name>A0ABX8YCF3_ANETH</name>
<proteinExistence type="predicted"/>
<dbReference type="EMBL" id="CP080764">
    <property type="protein sequence ID" value="QYY43403.1"/>
    <property type="molecule type" value="Genomic_DNA"/>
</dbReference>
<keyword evidence="2" id="KW-1185">Reference proteome</keyword>
<dbReference type="GeneID" id="97140502"/>
<reference evidence="1 2" key="1">
    <citation type="submission" date="2021-08" db="EMBL/GenBank/DDBJ databases">
        <title>Complete genome sequence of the strain Aneurinibacillus thermoaerophilus CCM 8960.</title>
        <authorList>
            <person name="Musilova J."/>
            <person name="Kourilova X."/>
            <person name="Pernicova I."/>
            <person name="Bezdicek M."/>
            <person name="Lengerova M."/>
            <person name="Obruca S."/>
            <person name="Sedlar K."/>
        </authorList>
    </citation>
    <scope>NUCLEOTIDE SEQUENCE [LARGE SCALE GENOMIC DNA]</scope>
    <source>
        <strain evidence="1 2">CCM 8960</strain>
    </source>
</reference>
<sequence length="105" mass="11651">MIIQPLFLTNIVQDMDNRIDHALVNVAGELAKYPIFRSEIQEKKLTVYIYIPDNEAIGKQILGASLMSKDGNTLANKPLNAIKGDKGFLIAFEFSVEVKVKTNGV</sequence>
<evidence type="ECO:0000313" key="1">
    <source>
        <dbReference type="EMBL" id="QYY43403.1"/>
    </source>
</evidence>
<gene>
    <name evidence="1" type="ORF">K3F53_03895</name>
</gene>